<evidence type="ECO:0000256" key="3">
    <source>
        <dbReference type="ARBA" id="ARBA00012664"/>
    </source>
</evidence>
<evidence type="ECO:0000256" key="6">
    <source>
        <dbReference type="ARBA" id="ARBA00048785"/>
    </source>
</evidence>
<gene>
    <name evidence="8" type="ORF">Clacol_006386</name>
</gene>
<keyword evidence="9" id="KW-1185">Reference proteome</keyword>
<comment type="function">
    <text evidence="7">Catalyzes the formation of 6,7-dimethyl-8-ribityllumazine by condensation of 5-amino-6-(D-ribitylamino)uracil with 3,4-dihydroxy-2-butanone 4-phosphate. This is the penultimate step in the biosynthesis of riboflavin.</text>
</comment>
<dbReference type="SUPFAM" id="SSF52121">
    <property type="entry name" value="Lumazine synthase"/>
    <property type="match status" value="1"/>
</dbReference>
<keyword evidence="5 7" id="KW-0808">Transferase</keyword>
<evidence type="ECO:0000256" key="1">
    <source>
        <dbReference type="ARBA" id="ARBA00004917"/>
    </source>
</evidence>
<accession>A0AAV5AJL6</accession>
<dbReference type="EC" id="2.5.1.78" evidence="3 7"/>
<evidence type="ECO:0000256" key="4">
    <source>
        <dbReference type="ARBA" id="ARBA00022619"/>
    </source>
</evidence>
<dbReference type="EMBL" id="BPWL01000007">
    <property type="protein sequence ID" value="GJJ12145.1"/>
    <property type="molecule type" value="Genomic_DNA"/>
</dbReference>
<dbReference type="Gene3D" id="3.40.50.960">
    <property type="entry name" value="Lumazine/riboflavin synthase"/>
    <property type="match status" value="3"/>
</dbReference>
<evidence type="ECO:0000313" key="9">
    <source>
        <dbReference type="Proteomes" id="UP001050691"/>
    </source>
</evidence>
<organism evidence="8 9">
    <name type="scientific">Clathrus columnatus</name>
    <dbReference type="NCBI Taxonomy" id="1419009"/>
    <lineage>
        <taxon>Eukaryota</taxon>
        <taxon>Fungi</taxon>
        <taxon>Dikarya</taxon>
        <taxon>Basidiomycota</taxon>
        <taxon>Agaricomycotina</taxon>
        <taxon>Agaricomycetes</taxon>
        <taxon>Phallomycetidae</taxon>
        <taxon>Phallales</taxon>
        <taxon>Clathraceae</taxon>
        <taxon>Clathrus</taxon>
    </lineage>
</organism>
<dbReference type="InterPro" id="IPR036467">
    <property type="entry name" value="LS/RS_sf"/>
</dbReference>
<dbReference type="GO" id="GO:0009231">
    <property type="term" value="P:riboflavin biosynthetic process"/>
    <property type="evidence" value="ECO:0007669"/>
    <property type="project" value="UniProtKB-KW"/>
</dbReference>
<comment type="catalytic activity">
    <reaction evidence="6 7">
        <text>(2S)-2-hydroxy-3-oxobutyl phosphate + 5-amino-6-(D-ribitylamino)uracil = 6,7-dimethyl-8-(1-D-ribityl)lumazine + phosphate + 2 H2O + H(+)</text>
        <dbReference type="Rhea" id="RHEA:26152"/>
        <dbReference type="ChEBI" id="CHEBI:15377"/>
        <dbReference type="ChEBI" id="CHEBI:15378"/>
        <dbReference type="ChEBI" id="CHEBI:15934"/>
        <dbReference type="ChEBI" id="CHEBI:43474"/>
        <dbReference type="ChEBI" id="CHEBI:58201"/>
        <dbReference type="ChEBI" id="CHEBI:58830"/>
        <dbReference type="EC" id="2.5.1.78"/>
    </reaction>
</comment>
<evidence type="ECO:0000256" key="5">
    <source>
        <dbReference type="ARBA" id="ARBA00022679"/>
    </source>
</evidence>
<comment type="caution">
    <text evidence="8">The sequence shown here is derived from an EMBL/GenBank/DDBJ whole genome shotgun (WGS) entry which is preliminary data.</text>
</comment>
<comment type="pathway">
    <text evidence="1 7">Cofactor biosynthesis; riboflavin biosynthesis; riboflavin from 2-hydroxy-3-oxobutyl phosphate and 5-amino-6-(D-ribitylamino)uracil: step 1/2.</text>
</comment>
<dbReference type="AlphaFoldDB" id="A0AAV5AJL6"/>
<dbReference type="GO" id="GO:0005758">
    <property type="term" value="C:mitochondrial intermembrane space"/>
    <property type="evidence" value="ECO:0007669"/>
    <property type="project" value="TreeGrafter"/>
</dbReference>
<sequence length="143" mass="15237">MSTVTPIKEINLSYSSSFDGSSLRIGIVHARWNAPTIAALLKGTRDKLMQCGVKSQDIVVQEVSIPSGSFDAVIAIGVLIKGVIMYFEYISKAVTGNPREEQALERAGIGKGGSGKGHNHGEDWGAAAVEMTSNNRKWAAGNF</sequence>
<dbReference type="GO" id="GO:0009349">
    <property type="term" value="C:riboflavin synthase complex"/>
    <property type="evidence" value="ECO:0007669"/>
    <property type="project" value="UniProtKB-UniRule"/>
</dbReference>
<dbReference type="PANTHER" id="PTHR21058:SF0">
    <property type="entry name" value="6,7-DIMETHYL-8-RIBITYLLUMAZINE SYNTHASE"/>
    <property type="match status" value="1"/>
</dbReference>
<name>A0AAV5AJL6_9AGAM</name>
<dbReference type="GO" id="GO:0000906">
    <property type="term" value="F:6,7-dimethyl-8-ribityllumazine synthase activity"/>
    <property type="evidence" value="ECO:0007669"/>
    <property type="project" value="UniProtKB-EC"/>
</dbReference>
<proteinExistence type="inferred from homology"/>
<comment type="similarity">
    <text evidence="2 7">Belongs to the DMRL synthase family.</text>
</comment>
<protein>
    <recommendedName>
        <fullName evidence="3 7">6,7-dimethyl-8-ribityllumazine synthase</fullName>
        <shortName evidence="7">DMRL synthase</shortName>
        <ecNumber evidence="3 7">2.5.1.78</ecNumber>
    </recommendedName>
</protein>
<dbReference type="InterPro" id="IPR002180">
    <property type="entry name" value="LS/RS"/>
</dbReference>
<dbReference type="PANTHER" id="PTHR21058">
    <property type="entry name" value="6,7-DIMETHYL-8-RIBITYLLUMAZINE SYNTHASE DMRL SYNTHASE LUMAZINE SYNTHASE"/>
    <property type="match status" value="1"/>
</dbReference>
<evidence type="ECO:0000313" key="8">
    <source>
        <dbReference type="EMBL" id="GJJ12145.1"/>
    </source>
</evidence>
<dbReference type="Pfam" id="PF00885">
    <property type="entry name" value="DMRL_synthase"/>
    <property type="match status" value="1"/>
</dbReference>
<keyword evidence="4 7" id="KW-0686">Riboflavin biosynthesis</keyword>
<evidence type="ECO:0000256" key="7">
    <source>
        <dbReference type="RuleBase" id="RU003795"/>
    </source>
</evidence>
<dbReference type="InterPro" id="IPR034964">
    <property type="entry name" value="LS"/>
</dbReference>
<dbReference type="Proteomes" id="UP001050691">
    <property type="component" value="Unassembled WGS sequence"/>
</dbReference>
<reference evidence="8" key="1">
    <citation type="submission" date="2021-10" db="EMBL/GenBank/DDBJ databases">
        <title>De novo Genome Assembly of Clathrus columnatus (Basidiomycota, Fungi) Using Illumina and Nanopore Sequence Data.</title>
        <authorList>
            <person name="Ogiso-Tanaka E."/>
            <person name="Itagaki H."/>
            <person name="Hosoya T."/>
            <person name="Hosaka K."/>
        </authorList>
    </citation>
    <scope>NUCLEOTIDE SEQUENCE</scope>
    <source>
        <strain evidence="8">MO-923</strain>
    </source>
</reference>
<evidence type="ECO:0000256" key="2">
    <source>
        <dbReference type="ARBA" id="ARBA00007424"/>
    </source>
</evidence>